<accession>A0ABN6DV56</accession>
<evidence type="ECO:0000256" key="2">
    <source>
        <dbReference type="SAM" id="SignalP"/>
    </source>
</evidence>
<reference evidence="4 5" key="2">
    <citation type="journal article" date="2021" name="Int. J. Syst. Evol. Microbiol.">
        <title>Isolation and Polyphasic Characterization of Desulfuromonas versatilis sp. Nov., an Electrogenic Bacteria Capable of Versatile Metabolism Isolated from a Graphene Oxide-Reducing Enrichment Culture.</title>
        <authorList>
            <person name="Xie L."/>
            <person name="Yoshida N."/>
            <person name="Ishii S."/>
            <person name="Meng L."/>
        </authorList>
    </citation>
    <scope>NUCLEOTIDE SEQUENCE [LARGE SCALE GENOMIC DNA]</scope>
    <source>
        <strain evidence="4 5">NIT-T3</strain>
    </source>
</reference>
<dbReference type="Gene3D" id="1.10.1130.10">
    <property type="entry name" value="Flavocytochrome C3, Chain A"/>
    <property type="match status" value="1"/>
</dbReference>
<dbReference type="SUPFAM" id="SSF48695">
    <property type="entry name" value="Multiheme cytochromes"/>
    <property type="match status" value="2"/>
</dbReference>
<dbReference type="RefSeq" id="WP_221251429.1">
    <property type="nucleotide sequence ID" value="NZ_AP024355.1"/>
</dbReference>
<evidence type="ECO:0000259" key="3">
    <source>
        <dbReference type="Pfam" id="PF14522"/>
    </source>
</evidence>
<dbReference type="Proteomes" id="UP001319827">
    <property type="component" value="Chromosome"/>
</dbReference>
<keyword evidence="5" id="KW-1185">Reference proteome</keyword>
<dbReference type="SUPFAM" id="SSF49299">
    <property type="entry name" value="PKD domain"/>
    <property type="match status" value="1"/>
</dbReference>
<dbReference type="EMBL" id="AP024355">
    <property type="protein sequence ID" value="BCR03998.1"/>
    <property type="molecule type" value="Genomic_DNA"/>
</dbReference>
<dbReference type="CDD" id="cd08168">
    <property type="entry name" value="Cytochrom_C3"/>
    <property type="match status" value="1"/>
</dbReference>
<feature type="chain" id="PRO_5046531225" evidence="2">
    <location>
        <begin position="22"/>
        <end position="1143"/>
    </location>
</feature>
<dbReference type="InterPro" id="IPR035986">
    <property type="entry name" value="PKD_dom_sf"/>
</dbReference>
<dbReference type="InterPro" id="IPR029467">
    <property type="entry name" value="Cyt_c7-like"/>
</dbReference>
<dbReference type="PANTHER" id="PTHR35038:SF6">
    <property type="entry name" value="SURFACE LOCALIZED DECAHEME CYTOCHROME C LIPOPROTEIN"/>
    <property type="match status" value="1"/>
</dbReference>
<dbReference type="Gene3D" id="2.60.40.10">
    <property type="entry name" value="Immunoglobulins"/>
    <property type="match status" value="1"/>
</dbReference>
<feature type="domain" description="Cytochrome c7-like" evidence="3">
    <location>
        <begin position="802"/>
        <end position="851"/>
    </location>
</feature>
<reference evidence="4 5" key="1">
    <citation type="journal article" date="2016" name="C (Basel)">
        <title>Selective Growth of and Electricity Production by Marine Exoelectrogenic Bacteria in Self-Aggregated Hydrogel of Microbially Reduced Graphene Oxide.</title>
        <authorList>
            <person name="Yoshida N."/>
            <person name="Goto Y."/>
            <person name="Miyata Y."/>
        </authorList>
    </citation>
    <scope>NUCLEOTIDE SEQUENCE [LARGE SCALE GENOMIC DNA]</scope>
    <source>
        <strain evidence="4 5">NIT-T3</strain>
    </source>
</reference>
<organism evidence="4 5">
    <name type="scientific">Desulfuromonas versatilis</name>
    <dbReference type="NCBI Taxonomy" id="2802975"/>
    <lineage>
        <taxon>Bacteria</taxon>
        <taxon>Pseudomonadati</taxon>
        <taxon>Thermodesulfobacteriota</taxon>
        <taxon>Desulfuromonadia</taxon>
        <taxon>Desulfuromonadales</taxon>
        <taxon>Desulfuromonadaceae</taxon>
        <taxon>Desulfuromonas</taxon>
    </lineage>
</organism>
<evidence type="ECO:0000256" key="1">
    <source>
        <dbReference type="ARBA" id="ARBA00022729"/>
    </source>
</evidence>
<dbReference type="PANTHER" id="PTHR35038">
    <property type="entry name" value="DISSIMILATORY SULFITE REDUCTASE SIRA"/>
    <property type="match status" value="1"/>
</dbReference>
<gene>
    <name evidence="4" type="ORF">DESUT3_10670</name>
</gene>
<name>A0ABN6DV56_9BACT</name>
<dbReference type="InterPro" id="IPR013783">
    <property type="entry name" value="Ig-like_fold"/>
</dbReference>
<dbReference type="Pfam" id="PF14522">
    <property type="entry name" value="Cytochrome_C7"/>
    <property type="match status" value="1"/>
</dbReference>
<protein>
    <submittedName>
        <fullName evidence="4">C-type cytochrome</fullName>
    </submittedName>
</protein>
<evidence type="ECO:0000313" key="4">
    <source>
        <dbReference type="EMBL" id="BCR03998.1"/>
    </source>
</evidence>
<dbReference type="InterPro" id="IPR036280">
    <property type="entry name" value="Multihaem_cyt_sf"/>
</dbReference>
<evidence type="ECO:0000313" key="5">
    <source>
        <dbReference type="Proteomes" id="UP001319827"/>
    </source>
</evidence>
<dbReference type="InterPro" id="IPR051829">
    <property type="entry name" value="Multiheme_Cytochr_ET"/>
</dbReference>
<feature type="signal peptide" evidence="2">
    <location>
        <begin position="1"/>
        <end position="21"/>
    </location>
</feature>
<proteinExistence type="predicted"/>
<keyword evidence="1 2" id="KW-0732">Signal</keyword>
<sequence length="1143" mass="119570">MYRQLLTALTLLLVLPSFAQAWFVNAKAAVSSQGVVSPSGNKYYATGVDSVEYDVVPSAGFAVSRVTVDGANVTPNANGKYVVPFNGKSWRYLVAYFAGDTIDITVSPGPGGAIREDTYESLVNIPAGATRALIISPNYGYQIDTYSAPGAASDVLNANGTRTVTFTNLQADQSVSATFKLAPVVSANAGSDVKTTGEGAAYAATLDGGLSTSNQGAMTYAWSGTGLSFGTPAAALTTVYADAPGLYLATLTVTSGGTVATDTAQVTVQSRVNYVQAECAVCHTARSPEALSFYDASSHKASAHGPVTCKSCHDPAGTNGHYIANPYGDNASGCAVCHKYYAPGAQYPGSPEANYSIYESDMATLREPHGGGTVLVQAQYLSANAACADCHANHDNTINAEYGHSGHGDVLGEGWMHYDWSASNRASCQRCHSTTGFINNVTGSTTAVAPMEVLSCKGCHTELSTGALRAPGAYTATYSNGATQQFPDVGASNLCVRCHGARESGDSIKLSTANFGNTGFINSHYLAAGSMIFAGGGYEYEGQNYDVGYHRSVGMSDAYGTGIGGPCVACHMGTDIADHTWEVVTKDDVTGAVTAVNSNACAQCHGGLTPAILQDSADDFHTALAALKTALEAKGIYFYPAHPYFYTAPYVVDGTNTAFRNWDGVYPGMGKDVMGAAFNYNLLDHDPGAYAHNRGYALKLVADSIDFLADGVVDGNGIPAVVTATIIAEALPGTTHTGTALAQGGNNCTGCHQAVTDVFTTSLHMTRLGKETFYNHSINDPTADPQNLQMGFGNFVDVPYSNLPCVDCHNAAMWTDPVTGQDTWPGDPVCTDCHDKADPAQVADANCKGCHARLGAEASIGLTDVHSAMSCKACHPQSDVHGSGSTPLTMFDDAISAKCENCHSPAGLSTTPEHNMHKDDIHCSTCHMQSVVTCYNCHFDNEGIDDGSVTHAKFASAKFGGPPASGKSWRFLVNRVMSDGSTKVYPGSMQSLVADVTAKGDGLDDGLGATFVAIAPYYSHAITRVDALRCASCHGTQKAIDLYNGTAVDVVKWTAAPGEAIAPTAMGTTWQGPQGVIPVPENPYLLNFDFVDVTNPAAPYNSATGNIGSPRVLFKNGADTIHMPNAWVTPMTPLQMQKLATPH</sequence>
<dbReference type="Gene3D" id="3.90.10.10">
    <property type="entry name" value="Cytochrome C3"/>
    <property type="match status" value="1"/>
</dbReference>